<dbReference type="GeneTree" id="ENSGT00730000112003"/>
<organism evidence="3">
    <name type="scientific">Mustela putorius furo</name>
    <name type="common">European domestic ferret</name>
    <name type="synonym">Mustela furo</name>
    <dbReference type="NCBI Taxonomy" id="9669"/>
    <lineage>
        <taxon>Eukaryota</taxon>
        <taxon>Metazoa</taxon>
        <taxon>Chordata</taxon>
        <taxon>Craniata</taxon>
        <taxon>Vertebrata</taxon>
        <taxon>Euteleostomi</taxon>
        <taxon>Mammalia</taxon>
        <taxon>Eutheria</taxon>
        <taxon>Laurasiatheria</taxon>
        <taxon>Carnivora</taxon>
        <taxon>Caniformia</taxon>
        <taxon>Musteloidea</taxon>
        <taxon>Mustelidae</taxon>
        <taxon>Mustelinae</taxon>
        <taxon>Mustela</taxon>
    </lineage>
</organism>
<dbReference type="EMBL" id="AEYP01101428">
    <property type="status" value="NOT_ANNOTATED_CDS"/>
    <property type="molecule type" value="Genomic_DNA"/>
</dbReference>
<feature type="compositionally biased region" description="Basic and acidic residues" evidence="1">
    <location>
        <begin position="92"/>
        <end position="106"/>
    </location>
</feature>
<dbReference type="Pfam" id="PF05083">
    <property type="entry name" value="LST1"/>
    <property type="match status" value="1"/>
</dbReference>
<keyword evidence="2" id="KW-1133">Transmembrane helix</keyword>
<evidence type="ECO:0000256" key="2">
    <source>
        <dbReference type="SAM" id="Phobius"/>
    </source>
</evidence>
<sequence>LTRPPPCSWGTKASTASPKSLKDRNQWLQGKECLYLYGGSLGLGGLLLLAVVIVSACLCRLHRKVRRLERSWAQLSEQELHYASLLPMPSSERPDSGHREGTKEDTSTEYACIAKN</sequence>
<dbReference type="OMA" id="FICLCRG"/>
<gene>
    <name evidence="3" type="primary">LST1</name>
</gene>
<dbReference type="GO" id="GO:0005886">
    <property type="term" value="C:plasma membrane"/>
    <property type="evidence" value="ECO:0007669"/>
    <property type="project" value="Ensembl"/>
</dbReference>
<dbReference type="GO" id="GO:0006955">
    <property type="term" value="P:immune response"/>
    <property type="evidence" value="ECO:0007669"/>
    <property type="project" value="InterPro"/>
</dbReference>
<protein>
    <submittedName>
        <fullName evidence="3">Leukocyte specific transcript 1</fullName>
    </submittedName>
</protein>
<proteinExistence type="predicted"/>
<dbReference type="Ensembl" id="ENSMPUT00000011462.1">
    <property type="protein sequence ID" value="ENSMPUP00000011274.1"/>
    <property type="gene ID" value="ENSMPUG00000011366.1"/>
</dbReference>
<feature type="region of interest" description="Disordered" evidence="1">
    <location>
        <begin position="86"/>
        <end position="116"/>
    </location>
</feature>
<dbReference type="eggNOG" id="ENOG502TDBU">
    <property type="taxonomic scope" value="Eukaryota"/>
</dbReference>
<dbReference type="PANTHER" id="PTHR15452">
    <property type="entry name" value="LEUKOCYTE-SPECIFIC TRANSCRIPT 1 PROTEIN"/>
    <property type="match status" value="1"/>
</dbReference>
<dbReference type="GO" id="GO:0016358">
    <property type="term" value="P:dendrite development"/>
    <property type="evidence" value="ECO:0007669"/>
    <property type="project" value="Ensembl"/>
</dbReference>
<dbReference type="InterPro" id="IPR007775">
    <property type="entry name" value="Leukocyte-sp_tscrpt_1_LST1"/>
</dbReference>
<feature type="region of interest" description="Disordered" evidence="1">
    <location>
        <begin position="1"/>
        <end position="21"/>
    </location>
</feature>
<dbReference type="STRING" id="9669.ENSMPUP00000011274"/>
<dbReference type="GO" id="GO:0005829">
    <property type="term" value="C:cytosol"/>
    <property type="evidence" value="ECO:0007669"/>
    <property type="project" value="Ensembl"/>
</dbReference>
<dbReference type="InParanoid" id="M3YIW7"/>
<keyword evidence="2" id="KW-0812">Transmembrane</keyword>
<dbReference type="GO" id="GO:0050672">
    <property type="term" value="P:negative regulation of lymphocyte proliferation"/>
    <property type="evidence" value="ECO:0007669"/>
    <property type="project" value="Ensembl"/>
</dbReference>
<keyword evidence="2" id="KW-0472">Membrane</keyword>
<dbReference type="HOGENOM" id="CLU_166968_0_0_1"/>
<evidence type="ECO:0000256" key="1">
    <source>
        <dbReference type="SAM" id="MobiDB-lite"/>
    </source>
</evidence>
<accession>M3YIW7</accession>
<feature type="transmembrane region" description="Helical" evidence="2">
    <location>
        <begin position="34"/>
        <end position="61"/>
    </location>
</feature>
<dbReference type="PANTHER" id="PTHR15452:SF5">
    <property type="entry name" value="LEUKOCYTE-SPECIFIC TRANSCRIPT 1 PROTEIN"/>
    <property type="match status" value="1"/>
</dbReference>
<name>M3YIW7_MUSPF</name>
<evidence type="ECO:0000313" key="3">
    <source>
        <dbReference type="Ensembl" id="ENSMPUP00000011274.1"/>
    </source>
</evidence>
<dbReference type="AlphaFoldDB" id="M3YIW7"/>
<reference evidence="3" key="1">
    <citation type="submission" date="2024-06" db="UniProtKB">
        <authorList>
            <consortium name="Ensembl"/>
        </authorList>
    </citation>
    <scope>IDENTIFICATION</scope>
</reference>
<dbReference type="GO" id="GO:0000902">
    <property type="term" value="P:cell morphogenesis"/>
    <property type="evidence" value="ECO:0007669"/>
    <property type="project" value="InterPro"/>
</dbReference>